<evidence type="ECO:0000313" key="1">
    <source>
        <dbReference type="EMBL" id="BAM04437.1"/>
    </source>
</evidence>
<dbReference type="Proteomes" id="UP000007881">
    <property type="component" value="Chromosome"/>
</dbReference>
<dbReference type="STRING" id="1142394.PSMK_22780"/>
<proteinExistence type="predicted"/>
<gene>
    <name evidence="1" type="ordered locus">PSMK_22780</name>
</gene>
<dbReference type="HOGENOM" id="CLU_1617467_0_0_0"/>
<keyword evidence="2" id="KW-1185">Reference proteome</keyword>
<dbReference type="AlphaFoldDB" id="I0IGP9"/>
<accession>I0IGP9</accession>
<dbReference type="Gene3D" id="2.60.40.1820">
    <property type="match status" value="1"/>
</dbReference>
<sequence>MLVTSMLLPAVAGCGIPRSIGRAVTEGFVERPTIELVDLAVTRRTPEGVAFAATVEMSNPNAVELPLSGIGMTLSVKGLGSFDAPSPPSVSLPPRGSKRMVLRGALPAPVPADATLDGRAYRCAVAATYVPPGELREIGTESGFPLPVTRTSVRGTLGRADAGT</sequence>
<dbReference type="KEGG" id="phm:PSMK_22780"/>
<protein>
    <submittedName>
        <fullName evidence="1">Uncharacterized protein</fullName>
    </submittedName>
</protein>
<reference evidence="1 2" key="1">
    <citation type="submission" date="2012-02" db="EMBL/GenBank/DDBJ databases">
        <title>Complete genome sequence of Phycisphaera mikurensis NBRC 102666.</title>
        <authorList>
            <person name="Ankai A."/>
            <person name="Hosoyama A."/>
            <person name="Terui Y."/>
            <person name="Sekine M."/>
            <person name="Fukai R."/>
            <person name="Kato Y."/>
            <person name="Nakamura S."/>
            <person name="Yamada-Narita S."/>
            <person name="Kawakoshi A."/>
            <person name="Fukunaga Y."/>
            <person name="Yamazaki S."/>
            <person name="Fujita N."/>
        </authorList>
    </citation>
    <scope>NUCLEOTIDE SEQUENCE [LARGE SCALE GENOMIC DNA]</scope>
    <source>
        <strain evidence="2">NBRC 102666 / KCTC 22515 / FYK2301M01</strain>
    </source>
</reference>
<name>I0IGP9_PHYMF</name>
<evidence type="ECO:0000313" key="2">
    <source>
        <dbReference type="Proteomes" id="UP000007881"/>
    </source>
</evidence>
<dbReference type="EMBL" id="AP012338">
    <property type="protein sequence ID" value="BAM04437.1"/>
    <property type="molecule type" value="Genomic_DNA"/>
</dbReference>
<organism evidence="1 2">
    <name type="scientific">Phycisphaera mikurensis (strain NBRC 102666 / KCTC 22515 / FYK2301M01)</name>
    <dbReference type="NCBI Taxonomy" id="1142394"/>
    <lineage>
        <taxon>Bacteria</taxon>
        <taxon>Pseudomonadati</taxon>
        <taxon>Planctomycetota</taxon>
        <taxon>Phycisphaerae</taxon>
        <taxon>Phycisphaerales</taxon>
        <taxon>Phycisphaeraceae</taxon>
        <taxon>Phycisphaera</taxon>
    </lineage>
</organism>
<dbReference type="SUPFAM" id="SSF117070">
    <property type="entry name" value="LEA14-like"/>
    <property type="match status" value="1"/>
</dbReference>